<keyword evidence="5" id="KW-1003">Cell membrane</keyword>
<evidence type="ECO:0000256" key="2">
    <source>
        <dbReference type="ARBA" id="ARBA00022692"/>
    </source>
</evidence>
<feature type="transmembrane region" description="Helical" evidence="5">
    <location>
        <begin position="89"/>
        <end position="111"/>
    </location>
</feature>
<dbReference type="RefSeq" id="WP_015818831.1">
    <property type="nucleotide sequence ID" value="NC_012997.1"/>
</dbReference>
<dbReference type="Pfam" id="PF03544">
    <property type="entry name" value="TonB_C"/>
    <property type="match status" value="1"/>
</dbReference>
<dbReference type="EMBL" id="CP001614">
    <property type="protein sequence ID" value="ACR12719.1"/>
    <property type="molecule type" value="Genomic_DNA"/>
</dbReference>
<feature type="transmembrane region" description="Helical" evidence="5">
    <location>
        <begin position="296"/>
        <end position="318"/>
    </location>
</feature>
<dbReference type="Pfam" id="PF05569">
    <property type="entry name" value="Peptidase_M56"/>
    <property type="match status" value="1"/>
</dbReference>
<evidence type="ECO:0000256" key="1">
    <source>
        <dbReference type="ARBA" id="ARBA00004167"/>
    </source>
</evidence>
<dbReference type="GO" id="GO:0055085">
    <property type="term" value="P:transmembrane transport"/>
    <property type="evidence" value="ECO:0007669"/>
    <property type="project" value="InterPro"/>
</dbReference>
<feature type="domain" description="TonB C-terminal" evidence="7">
    <location>
        <begin position="431"/>
        <end position="523"/>
    </location>
</feature>
<accession>C5BQE0</accession>
<protein>
    <recommendedName>
        <fullName evidence="5">Protein TonB</fullName>
    </recommendedName>
</protein>
<reference evidence="8 9" key="1">
    <citation type="journal article" date="2009" name="PLoS ONE">
        <title>The complete genome of Teredinibacter turnerae T7901: an intracellular endosymbiont of marine wood-boring bivalves (shipworms).</title>
        <authorList>
            <person name="Yang J.C."/>
            <person name="Madupu R."/>
            <person name="Durkin A.S."/>
            <person name="Ekborg N.A."/>
            <person name="Pedamallu C.S."/>
            <person name="Hostetler J.B."/>
            <person name="Radune D."/>
            <person name="Toms B.S."/>
            <person name="Henrissat B."/>
            <person name="Coutinho P.M."/>
            <person name="Schwarz S."/>
            <person name="Field L."/>
            <person name="Trindade-Silva A.E."/>
            <person name="Soares C.A.G."/>
            <person name="Elshahawi S."/>
            <person name="Hanora A."/>
            <person name="Schmidt E.W."/>
            <person name="Haygood M.G."/>
            <person name="Posfai J."/>
            <person name="Benner J."/>
            <person name="Madinger C."/>
            <person name="Nove J."/>
            <person name="Anton B."/>
            <person name="Chaudhary K."/>
            <person name="Foster J."/>
            <person name="Holman A."/>
            <person name="Kumar S."/>
            <person name="Lessard P.A."/>
            <person name="Luyten Y.A."/>
            <person name="Slatko B."/>
            <person name="Wood N."/>
            <person name="Wu B."/>
            <person name="Teplitski M."/>
            <person name="Mougous J.D."/>
            <person name="Ward N."/>
            <person name="Eisen J.A."/>
            <person name="Badger J.H."/>
            <person name="Distel D.L."/>
        </authorList>
    </citation>
    <scope>NUCLEOTIDE SEQUENCE [LARGE SCALE GENOMIC DNA]</scope>
    <source>
        <strain evidence="9">ATCC 39867 / T7901</strain>
    </source>
</reference>
<feature type="transmembrane region" description="Helical" evidence="5">
    <location>
        <begin position="207"/>
        <end position="226"/>
    </location>
</feature>
<dbReference type="GO" id="GO:0015031">
    <property type="term" value="P:protein transport"/>
    <property type="evidence" value="ECO:0007669"/>
    <property type="project" value="UniProtKB-UniRule"/>
</dbReference>
<dbReference type="InterPro" id="IPR052173">
    <property type="entry name" value="Beta-lactam_resp_regulator"/>
</dbReference>
<sequence>MLSITDVGFWVLVTVIKPMLILVIVIALLARPSVRSAAQFHWWFLSALLVSVAFIPLGATYPALYLPILPHAVEGLLAINVRSLSATPVLLYSGLAIYCLGVTWRLSYVFLGVVEAYWIKDGATPLDGANEGDLIQEKMRLDALFGFSGSRVDIRVTSVVSSPLVLGWLRPTILLPMSVGDWEPGRVCRVLAHEYAHIARNDWPVKILVAQITALLWFVPLVWIFAKRIGWYAEIACDDQVAELFDCRAEYAEDLLAISADVKHTSFALAYSDGSQLFERIKLVLEPCRNRSRTGLIWRFATALLVSSLVGPIAFASLSTAPVGTFKDPLAVYPSPVLVPMILVEDRSPLANNRRRVGWLNHQLALEQQTERRGSDALEPTTSQQLPVFSPPPARPITEELLVVSRAQTPGRLRVSATELAPVTEVNAPGIAMSGYLPNTVVTPHYPRFALRHGISGRVVVEFDVSRAGEVVSPRVLHAEPAGVFDQAVLNAIKQFQFLPLELNGEKVITKNVTETFVFNLEG</sequence>
<dbReference type="NCBIfam" id="TIGR01352">
    <property type="entry name" value="tonB_Cterm"/>
    <property type="match status" value="1"/>
</dbReference>
<dbReference type="InterPro" id="IPR003538">
    <property type="entry name" value="TonB"/>
</dbReference>
<dbReference type="GO" id="GO:0030288">
    <property type="term" value="C:outer membrane-bounded periplasmic space"/>
    <property type="evidence" value="ECO:0007669"/>
    <property type="project" value="InterPro"/>
</dbReference>
<dbReference type="PROSITE" id="PS52015">
    <property type="entry name" value="TONB_CTD"/>
    <property type="match status" value="1"/>
</dbReference>
<evidence type="ECO:0000256" key="5">
    <source>
        <dbReference type="RuleBase" id="RU362123"/>
    </source>
</evidence>
<dbReference type="AlphaFoldDB" id="C5BQE0"/>
<keyword evidence="5" id="KW-0997">Cell inner membrane</keyword>
<evidence type="ECO:0000256" key="4">
    <source>
        <dbReference type="ARBA" id="ARBA00023136"/>
    </source>
</evidence>
<keyword evidence="5" id="KW-0735">Signal-anchor</keyword>
<organism evidence="8 9">
    <name type="scientific">Teredinibacter turnerae (strain ATCC 39867 / T7901)</name>
    <dbReference type="NCBI Taxonomy" id="377629"/>
    <lineage>
        <taxon>Bacteria</taxon>
        <taxon>Pseudomonadati</taxon>
        <taxon>Pseudomonadota</taxon>
        <taxon>Gammaproteobacteria</taxon>
        <taxon>Cellvibrionales</taxon>
        <taxon>Cellvibrionaceae</taxon>
        <taxon>Teredinibacter</taxon>
    </lineage>
</organism>
<comment type="similarity">
    <text evidence="5">Belongs to the TonB family.</text>
</comment>
<dbReference type="GO" id="GO:0031992">
    <property type="term" value="F:energy transducer activity"/>
    <property type="evidence" value="ECO:0007669"/>
    <property type="project" value="InterPro"/>
</dbReference>
<feature type="transmembrane region" description="Helical" evidence="5">
    <location>
        <begin position="7"/>
        <end position="30"/>
    </location>
</feature>
<dbReference type="STRING" id="377629.TERTU_0989"/>
<dbReference type="Proteomes" id="UP000009080">
    <property type="component" value="Chromosome"/>
</dbReference>
<gene>
    <name evidence="8" type="ordered locus">TERTU_0989</name>
</gene>
<evidence type="ECO:0000259" key="7">
    <source>
        <dbReference type="PROSITE" id="PS52015"/>
    </source>
</evidence>
<evidence type="ECO:0000256" key="6">
    <source>
        <dbReference type="SAM" id="MobiDB-lite"/>
    </source>
</evidence>
<feature type="transmembrane region" description="Helical" evidence="5">
    <location>
        <begin position="42"/>
        <end position="68"/>
    </location>
</feature>
<dbReference type="HOGENOM" id="CLU_567296_0_0_6"/>
<evidence type="ECO:0000256" key="3">
    <source>
        <dbReference type="ARBA" id="ARBA00022989"/>
    </source>
</evidence>
<dbReference type="InterPro" id="IPR037682">
    <property type="entry name" value="TonB_C"/>
</dbReference>
<keyword evidence="3 5" id="KW-1133">Transmembrane helix</keyword>
<keyword evidence="5" id="KW-0653">Protein transport</keyword>
<keyword evidence="5" id="KW-0813">Transport</keyword>
<dbReference type="PANTHER" id="PTHR34978">
    <property type="entry name" value="POSSIBLE SENSOR-TRANSDUCER PROTEIN BLAR"/>
    <property type="match status" value="1"/>
</dbReference>
<comment type="subcellular location">
    <subcellularLocation>
        <location evidence="5">Cell inner membrane</location>
        <topology evidence="5">Single-pass membrane protein</topology>
        <orientation evidence="5">Periplasmic side</orientation>
    </subcellularLocation>
    <subcellularLocation>
        <location evidence="1">Membrane</location>
        <topology evidence="1">Single-pass membrane protein</topology>
    </subcellularLocation>
</comment>
<dbReference type="GO" id="GO:0005886">
    <property type="term" value="C:plasma membrane"/>
    <property type="evidence" value="ECO:0007669"/>
    <property type="project" value="UniProtKB-SubCell"/>
</dbReference>
<dbReference type="PRINTS" id="PR01374">
    <property type="entry name" value="TONBPROTEIN"/>
</dbReference>
<dbReference type="GO" id="GO:0015891">
    <property type="term" value="P:siderophore transport"/>
    <property type="evidence" value="ECO:0007669"/>
    <property type="project" value="InterPro"/>
</dbReference>
<dbReference type="eggNOG" id="COG0810">
    <property type="taxonomic scope" value="Bacteria"/>
</dbReference>
<keyword evidence="2 5" id="KW-0812">Transmembrane</keyword>
<dbReference type="InterPro" id="IPR006260">
    <property type="entry name" value="TonB/TolA_C"/>
</dbReference>
<dbReference type="CDD" id="cd07341">
    <property type="entry name" value="M56_BlaR1_MecR1_like"/>
    <property type="match status" value="1"/>
</dbReference>
<dbReference type="SUPFAM" id="SSF74653">
    <property type="entry name" value="TolA/TonB C-terminal domain"/>
    <property type="match status" value="1"/>
</dbReference>
<dbReference type="OrthoDB" id="5696981at2"/>
<comment type="function">
    <text evidence="5">Interacts with outer membrane receptor proteins that carry out high-affinity binding and energy dependent uptake into the periplasmic space of specific substrates. It could act to transduce energy from the cytoplasmic membrane to specific energy-requiring processes in the outer membrane, resulting in the release into the periplasm of ligands bound by these outer membrane proteins.</text>
</comment>
<evidence type="ECO:0000313" key="8">
    <source>
        <dbReference type="EMBL" id="ACR12719.1"/>
    </source>
</evidence>
<evidence type="ECO:0000313" key="9">
    <source>
        <dbReference type="Proteomes" id="UP000009080"/>
    </source>
</evidence>
<comment type="caution">
    <text evidence="5">Lacks conserved residue(s) required for the propagation of feature annotation.</text>
</comment>
<dbReference type="Gene3D" id="3.30.1150.10">
    <property type="match status" value="1"/>
</dbReference>
<dbReference type="KEGG" id="ttu:TERTU_0989"/>
<keyword evidence="4 5" id="KW-0472">Membrane</keyword>
<feature type="region of interest" description="Disordered" evidence="6">
    <location>
        <begin position="370"/>
        <end position="390"/>
    </location>
</feature>
<dbReference type="PANTHER" id="PTHR34978:SF3">
    <property type="entry name" value="SLR0241 PROTEIN"/>
    <property type="match status" value="1"/>
</dbReference>
<name>C5BQE0_TERTT</name>
<dbReference type="InterPro" id="IPR008756">
    <property type="entry name" value="Peptidase_M56"/>
</dbReference>
<proteinExistence type="inferred from homology"/>
<keyword evidence="9" id="KW-1185">Reference proteome</keyword>
<dbReference type="eggNOG" id="COG4219">
    <property type="taxonomic scope" value="Bacteria"/>
</dbReference>